<dbReference type="Pfam" id="PF00990">
    <property type="entry name" value="GGDEF"/>
    <property type="match status" value="1"/>
</dbReference>
<protein>
    <recommendedName>
        <fullName evidence="5">Diguanylate phosphodiesterase</fullName>
    </recommendedName>
</protein>
<dbReference type="InterPro" id="IPR003018">
    <property type="entry name" value="GAF"/>
</dbReference>
<accession>A0A1B9QYF7</accession>
<dbReference type="CDD" id="cd01949">
    <property type="entry name" value="GGDEF"/>
    <property type="match status" value="1"/>
</dbReference>
<organism evidence="3 4">
    <name type="scientific">Vibrio genomosp. F10</name>
    <dbReference type="NCBI Taxonomy" id="723171"/>
    <lineage>
        <taxon>Bacteria</taxon>
        <taxon>Pseudomonadati</taxon>
        <taxon>Pseudomonadota</taxon>
        <taxon>Gammaproteobacteria</taxon>
        <taxon>Vibrionales</taxon>
        <taxon>Vibrionaceae</taxon>
        <taxon>Vibrio</taxon>
    </lineage>
</organism>
<dbReference type="PANTHER" id="PTHR44757:SF2">
    <property type="entry name" value="BIOFILM ARCHITECTURE MAINTENANCE PROTEIN MBAA"/>
    <property type="match status" value="1"/>
</dbReference>
<dbReference type="PROSITE" id="PS50887">
    <property type="entry name" value="GGDEF"/>
    <property type="match status" value="1"/>
</dbReference>
<dbReference type="Proteomes" id="UP000093173">
    <property type="component" value="Unassembled WGS sequence"/>
</dbReference>
<sequence length="764" mass="85352">MSDIDNNQFDSASHLNELLEIQQGAIEKIALSVDLKEALGYICNGIEQIFSSTQARSSILLLRNDTLYHGAAPSLPKAYCQAIDGVVIGASVGSCGTAAFSKERYIAKEIGSDSKWQNFKDLAMGFGLHACWSTPILSTDYQVLGTFAVYYTQPRSPSEAELRVIDRFSHLTGLAIEKHRAFKREVELNKKLRLSHSKVEAMTSVLPDQIFIYDQKAQCIDYYGSNMGPHCAPKKSLTGKLILSGESQSENCSCQEAIARTIESGTLKVFEYQRQKSDGLHYYESRITPIEGYGKEAEGISHALWLERDITERKEAAEKIKELAYQDILTNLPNRRYLLNHLKTTITALIETKKMTALLYIDLNNFKSVNDTLGHTVGDNLLKDVCIRLSTSLNPNDTFSRIGGDEFVIILSEFFDEEQPLTDYASQIADQLLNVLNQPFSLCGRNITVEASVGITLMTDKDKNADEILMCADTAMYSAKRSTHSDYCFFDPAIHESLKSRFTFESELKESIKLGQIVTYFQPQIGSNGRLKGAEALVRWLHPERGLIPPLEFIAVAEEIDVISDLQTIVMKDSCQLLRHLKEKGMIDHSFSLSINISAAQGKNVDLCTELVQFFNSESISPCHITLELTESMLVEDVDNAVRQMQGLKQEGFRVSIDDFGTGYSSLAYLQVFPINELKIDKSFVDNMKVSQVGTGIVGTIITLANHLKVDVVAEGIEEKNQADFFRAAGITMQGYYFARPMPAKEFYKWVLNQPDVVAAVIEQ</sequence>
<dbReference type="InterPro" id="IPR043128">
    <property type="entry name" value="Rev_trsase/Diguanyl_cyclase"/>
</dbReference>
<dbReference type="RefSeq" id="WP_065576860.1">
    <property type="nucleotide sequence ID" value="NZ_JBNGCH010000517.1"/>
</dbReference>
<gene>
    <name evidence="3" type="ORF">A6E14_01800</name>
</gene>
<evidence type="ECO:0000313" key="3">
    <source>
        <dbReference type="EMBL" id="OCH75677.1"/>
    </source>
</evidence>
<reference evidence="4" key="1">
    <citation type="submission" date="2016-06" db="EMBL/GenBank/DDBJ databases">
        <authorList>
            <person name="Hehemann J.-H."/>
            <person name="Arevalo P."/>
            <person name="Datta M.S."/>
            <person name="Polz M.F."/>
        </authorList>
    </citation>
    <scope>NUCLEOTIDE SEQUENCE [LARGE SCALE GENOMIC DNA]</scope>
    <source>
        <strain evidence="4">9CSC122</strain>
    </source>
</reference>
<feature type="domain" description="EAL" evidence="1">
    <location>
        <begin position="501"/>
        <end position="755"/>
    </location>
</feature>
<dbReference type="Gene3D" id="3.30.450.40">
    <property type="match status" value="1"/>
</dbReference>
<evidence type="ECO:0000259" key="2">
    <source>
        <dbReference type="PROSITE" id="PS50887"/>
    </source>
</evidence>
<dbReference type="Gene3D" id="3.30.450.20">
    <property type="entry name" value="PAS domain"/>
    <property type="match status" value="1"/>
</dbReference>
<dbReference type="SUPFAM" id="SSF55781">
    <property type="entry name" value="GAF domain-like"/>
    <property type="match status" value="1"/>
</dbReference>
<dbReference type="EMBL" id="MAJZ01000517">
    <property type="protein sequence ID" value="OCH75677.1"/>
    <property type="molecule type" value="Genomic_DNA"/>
</dbReference>
<evidence type="ECO:0000313" key="4">
    <source>
        <dbReference type="Proteomes" id="UP000093173"/>
    </source>
</evidence>
<dbReference type="Gene3D" id="3.20.20.450">
    <property type="entry name" value="EAL domain"/>
    <property type="match status" value="1"/>
</dbReference>
<dbReference type="InterPro" id="IPR001633">
    <property type="entry name" value="EAL_dom"/>
</dbReference>
<dbReference type="SUPFAM" id="SSF55073">
    <property type="entry name" value="Nucleotide cyclase"/>
    <property type="match status" value="1"/>
</dbReference>
<dbReference type="CDD" id="cd01948">
    <property type="entry name" value="EAL"/>
    <property type="match status" value="1"/>
</dbReference>
<proteinExistence type="predicted"/>
<dbReference type="InterPro" id="IPR035965">
    <property type="entry name" value="PAS-like_dom_sf"/>
</dbReference>
<dbReference type="Pfam" id="PF13185">
    <property type="entry name" value="GAF_2"/>
    <property type="match status" value="1"/>
</dbReference>
<dbReference type="InterPro" id="IPR035919">
    <property type="entry name" value="EAL_sf"/>
</dbReference>
<dbReference type="Pfam" id="PF00563">
    <property type="entry name" value="EAL"/>
    <property type="match status" value="1"/>
</dbReference>
<dbReference type="SMART" id="SM00052">
    <property type="entry name" value="EAL"/>
    <property type="match status" value="1"/>
</dbReference>
<evidence type="ECO:0008006" key="5">
    <source>
        <dbReference type="Google" id="ProtNLM"/>
    </source>
</evidence>
<comment type="caution">
    <text evidence="3">The sequence shown here is derived from an EMBL/GenBank/DDBJ whole genome shotgun (WGS) entry which is preliminary data.</text>
</comment>
<dbReference type="SUPFAM" id="SSF55785">
    <property type="entry name" value="PYP-like sensor domain (PAS domain)"/>
    <property type="match status" value="1"/>
</dbReference>
<evidence type="ECO:0000259" key="1">
    <source>
        <dbReference type="PROSITE" id="PS50883"/>
    </source>
</evidence>
<dbReference type="Gene3D" id="3.30.70.270">
    <property type="match status" value="1"/>
</dbReference>
<keyword evidence="4" id="KW-1185">Reference proteome</keyword>
<dbReference type="NCBIfam" id="TIGR00254">
    <property type="entry name" value="GGDEF"/>
    <property type="match status" value="1"/>
</dbReference>
<dbReference type="SUPFAM" id="SSF141868">
    <property type="entry name" value="EAL domain-like"/>
    <property type="match status" value="1"/>
</dbReference>
<dbReference type="AlphaFoldDB" id="A0A1B9QYF7"/>
<dbReference type="PROSITE" id="PS50883">
    <property type="entry name" value="EAL"/>
    <property type="match status" value="1"/>
</dbReference>
<name>A0A1B9QYF7_9VIBR</name>
<dbReference type="SMART" id="SM00267">
    <property type="entry name" value="GGDEF"/>
    <property type="match status" value="1"/>
</dbReference>
<feature type="domain" description="GGDEF" evidence="2">
    <location>
        <begin position="354"/>
        <end position="492"/>
    </location>
</feature>
<dbReference type="InterPro" id="IPR029787">
    <property type="entry name" value="Nucleotide_cyclase"/>
</dbReference>
<dbReference type="InterPro" id="IPR052155">
    <property type="entry name" value="Biofilm_reg_signaling"/>
</dbReference>
<dbReference type="PANTHER" id="PTHR44757">
    <property type="entry name" value="DIGUANYLATE CYCLASE DGCP"/>
    <property type="match status" value="1"/>
</dbReference>
<dbReference type="InterPro" id="IPR029016">
    <property type="entry name" value="GAF-like_dom_sf"/>
</dbReference>
<dbReference type="InterPro" id="IPR000160">
    <property type="entry name" value="GGDEF_dom"/>
</dbReference>